<evidence type="ECO:0000313" key="2">
    <source>
        <dbReference type="EMBL" id="RUS13551.1"/>
    </source>
</evidence>
<gene>
    <name evidence="2" type="ORF">BC938DRAFT_477804</name>
</gene>
<reference evidence="2 3" key="1">
    <citation type="journal article" date="2018" name="New Phytol.">
        <title>Phylogenomics of Endogonaceae and evolution of mycorrhizas within Mucoromycota.</title>
        <authorList>
            <person name="Chang Y."/>
            <person name="Desiro A."/>
            <person name="Na H."/>
            <person name="Sandor L."/>
            <person name="Lipzen A."/>
            <person name="Clum A."/>
            <person name="Barry K."/>
            <person name="Grigoriev I.V."/>
            <person name="Martin F.M."/>
            <person name="Stajich J.E."/>
            <person name="Smith M.E."/>
            <person name="Bonito G."/>
            <person name="Spatafora J.W."/>
        </authorList>
    </citation>
    <scope>NUCLEOTIDE SEQUENCE [LARGE SCALE GENOMIC DNA]</scope>
    <source>
        <strain evidence="2 3">AD002</strain>
    </source>
</reference>
<protein>
    <submittedName>
        <fullName evidence="2">Uncharacterized protein</fullName>
    </submittedName>
</protein>
<evidence type="ECO:0000313" key="3">
    <source>
        <dbReference type="Proteomes" id="UP000274822"/>
    </source>
</evidence>
<keyword evidence="3" id="KW-1185">Reference proteome</keyword>
<evidence type="ECO:0000256" key="1">
    <source>
        <dbReference type="SAM" id="MobiDB-lite"/>
    </source>
</evidence>
<dbReference type="Proteomes" id="UP000274822">
    <property type="component" value="Unassembled WGS sequence"/>
</dbReference>
<sequence length="96" mass="10430">MVALEIVASSCFGFSGDGRLRRCSHCLSISPFSANHPQPILTFRNLTTPLTEKWQKLGSTTTLSSFTGRMPATRETKPGADQPTCEPSPAYKSVLI</sequence>
<comment type="caution">
    <text evidence="2">The sequence shown here is derived from an EMBL/GenBank/DDBJ whole genome shotgun (WGS) entry which is preliminary data.</text>
</comment>
<feature type="region of interest" description="Disordered" evidence="1">
    <location>
        <begin position="65"/>
        <end position="96"/>
    </location>
</feature>
<dbReference type="EMBL" id="RBNJ01029512">
    <property type="protein sequence ID" value="RUS13551.1"/>
    <property type="molecule type" value="Genomic_DNA"/>
</dbReference>
<name>A0A433P7P6_9FUNG</name>
<dbReference type="AlphaFoldDB" id="A0A433P7P6"/>
<proteinExistence type="predicted"/>
<accession>A0A433P7P6</accession>
<organism evidence="2 3">
    <name type="scientific">Jimgerdemannia flammicorona</name>
    <dbReference type="NCBI Taxonomy" id="994334"/>
    <lineage>
        <taxon>Eukaryota</taxon>
        <taxon>Fungi</taxon>
        <taxon>Fungi incertae sedis</taxon>
        <taxon>Mucoromycota</taxon>
        <taxon>Mucoromycotina</taxon>
        <taxon>Endogonomycetes</taxon>
        <taxon>Endogonales</taxon>
        <taxon>Endogonaceae</taxon>
        <taxon>Jimgerdemannia</taxon>
    </lineage>
</organism>